<dbReference type="PROSITE" id="PS50110">
    <property type="entry name" value="RESPONSE_REGULATORY"/>
    <property type="match status" value="1"/>
</dbReference>
<dbReference type="GO" id="GO:0006355">
    <property type="term" value="P:regulation of DNA-templated transcription"/>
    <property type="evidence" value="ECO:0007669"/>
    <property type="project" value="InterPro"/>
</dbReference>
<dbReference type="InterPro" id="IPR001789">
    <property type="entry name" value="Sig_transdc_resp-reg_receiver"/>
</dbReference>
<keyword evidence="2 6" id="KW-0597">Phosphoprotein</keyword>
<dbReference type="PROSITE" id="PS50043">
    <property type="entry name" value="HTH_LUXR_2"/>
    <property type="match status" value="1"/>
</dbReference>
<dbReference type="InterPro" id="IPR058245">
    <property type="entry name" value="NreC/VraR/RcsB-like_REC"/>
</dbReference>
<dbReference type="SUPFAM" id="SSF46894">
    <property type="entry name" value="C-terminal effector domain of the bipartite response regulators"/>
    <property type="match status" value="1"/>
</dbReference>
<dbReference type="InterPro" id="IPR039420">
    <property type="entry name" value="WalR-like"/>
</dbReference>
<dbReference type="CDD" id="cd06170">
    <property type="entry name" value="LuxR_C_like"/>
    <property type="match status" value="1"/>
</dbReference>
<feature type="modified residue" description="4-aspartylphosphate" evidence="6">
    <location>
        <position position="64"/>
    </location>
</feature>
<accession>A0A9Q4AZR4</accession>
<evidence type="ECO:0000256" key="5">
    <source>
        <dbReference type="ARBA" id="ARBA00023163"/>
    </source>
</evidence>
<dbReference type="InterPro" id="IPR011006">
    <property type="entry name" value="CheY-like_superfamily"/>
</dbReference>
<evidence type="ECO:0000313" key="10">
    <source>
        <dbReference type="Proteomes" id="UP001057753"/>
    </source>
</evidence>
<evidence type="ECO:0000313" key="9">
    <source>
        <dbReference type="EMBL" id="MCR6095773.1"/>
    </source>
</evidence>
<keyword evidence="4" id="KW-0238">DNA-binding</keyword>
<dbReference type="Pfam" id="PF00072">
    <property type="entry name" value="Response_reg"/>
    <property type="match status" value="1"/>
</dbReference>
<dbReference type="PRINTS" id="PR00038">
    <property type="entry name" value="HTHLUXR"/>
</dbReference>
<dbReference type="AlphaFoldDB" id="A0A9Q4AZR4"/>
<dbReference type="InterPro" id="IPR000792">
    <property type="entry name" value="Tscrpt_reg_LuxR_C"/>
</dbReference>
<protein>
    <submittedName>
        <fullName evidence="9">Response regulator transcription factor</fullName>
    </submittedName>
</protein>
<dbReference type="GO" id="GO:0003677">
    <property type="term" value="F:DNA binding"/>
    <property type="evidence" value="ECO:0007669"/>
    <property type="project" value="UniProtKB-KW"/>
</dbReference>
<keyword evidence="10" id="KW-1185">Reference proteome</keyword>
<reference evidence="9" key="1">
    <citation type="submission" date="2020-06" db="EMBL/GenBank/DDBJ databases">
        <title>Insight into the genomes of haloalkaliphilic bacilli from Kenyan soda lakes.</title>
        <authorList>
            <person name="Mwirichia R."/>
            <person name="Villamizar G.C."/>
            <person name="Poehlein A."/>
            <person name="Mugweru J."/>
            <person name="Kipnyargis A."/>
            <person name="Kiplimo D."/>
            <person name="Orwa P."/>
            <person name="Daniel R."/>
        </authorList>
    </citation>
    <scope>NUCLEOTIDE SEQUENCE</scope>
    <source>
        <strain evidence="9">B1096_S55</strain>
    </source>
</reference>
<proteinExistence type="predicted"/>
<organism evidence="9 10">
    <name type="scientific">Salipaludibacillus agaradhaerens</name>
    <name type="common">Bacillus agaradhaerens</name>
    <dbReference type="NCBI Taxonomy" id="76935"/>
    <lineage>
        <taxon>Bacteria</taxon>
        <taxon>Bacillati</taxon>
        <taxon>Bacillota</taxon>
        <taxon>Bacilli</taxon>
        <taxon>Bacillales</taxon>
        <taxon>Bacillaceae</taxon>
    </lineage>
</organism>
<evidence type="ECO:0000256" key="1">
    <source>
        <dbReference type="ARBA" id="ARBA00004496"/>
    </source>
</evidence>
<gene>
    <name evidence="9" type="ORF">HXA33_04385</name>
</gene>
<dbReference type="GO" id="GO:0000160">
    <property type="term" value="P:phosphorelay signal transduction system"/>
    <property type="evidence" value="ECO:0007669"/>
    <property type="project" value="InterPro"/>
</dbReference>
<sequence>MQKGETIVTEKIKVLVVDDHEMVRMGLVTYINVEDDMEVVGEAGDGKEAIQKAGECLPDVILMDLLMDNMNGIEATKVLSKTTAKVIVLTSYLDDEMLFPVIEAGAFSYLLKTSNATEIAAAIRKAVNDEPTFQGQVTQKMIQYMNEKPKHTDLTNREKEVLSLIGKGKSNKEIGEELFIGIKTVKTHVSHILSKLELEDRTQAAIYANKHHLV</sequence>
<dbReference type="Proteomes" id="UP001057753">
    <property type="component" value="Unassembled WGS sequence"/>
</dbReference>
<dbReference type="GO" id="GO:0005737">
    <property type="term" value="C:cytoplasm"/>
    <property type="evidence" value="ECO:0007669"/>
    <property type="project" value="UniProtKB-SubCell"/>
</dbReference>
<dbReference type="SMART" id="SM00421">
    <property type="entry name" value="HTH_LUXR"/>
    <property type="match status" value="1"/>
</dbReference>
<name>A0A9Q4AZR4_SALAG</name>
<dbReference type="CDD" id="cd17535">
    <property type="entry name" value="REC_NarL-like"/>
    <property type="match status" value="1"/>
</dbReference>
<evidence type="ECO:0000256" key="3">
    <source>
        <dbReference type="ARBA" id="ARBA00023015"/>
    </source>
</evidence>
<comment type="subcellular location">
    <subcellularLocation>
        <location evidence="1">Cytoplasm</location>
    </subcellularLocation>
</comment>
<feature type="domain" description="HTH luxR-type" evidence="7">
    <location>
        <begin position="147"/>
        <end position="212"/>
    </location>
</feature>
<dbReference type="Pfam" id="PF00196">
    <property type="entry name" value="GerE"/>
    <property type="match status" value="1"/>
</dbReference>
<dbReference type="PANTHER" id="PTHR43214:SF37">
    <property type="entry name" value="TRANSCRIPTIONAL REGULATORY PROTEIN YDFI"/>
    <property type="match status" value="1"/>
</dbReference>
<dbReference type="SMART" id="SM00448">
    <property type="entry name" value="REC"/>
    <property type="match status" value="1"/>
</dbReference>
<evidence type="ECO:0000256" key="4">
    <source>
        <dbReference type="ARBA" id="ARBA00023125"/>
    </source>
</evidence>
<evidence type="ECO:0000259" key="7">
    <source>
        <dbReference type="PROSITE" id="PS50043"/>
    </source>
</evidence>
<evidence type="ECO:0000256" key="2">
    <source>
        <dbReference type="ARBA" id="ARBA00022553"/>
    </source>
</evidence>
<keyword evidence="3" id="KW-0805">Transcription regulation</keyword>
<feature type="domain" description="Response regulatory" evidence="8">
    <location>
        <begin position="13"/>
        <end position="127"/>
    </location>
</feature>
<evidence type="ECO:0000256" key="6">
    <source>
        <dbReference type="PROSITE-ProRule" id="PRU00169"/>
    </source>
</evidence>
<dbReference type="PANTHER" id="PTHR43214">
    <property type="entry name" value="TWO-COMPONENT RESPONSE REGULATOR"/>
    <property type="match status" value="1"/>
</dbReference>
<comment type="caution">
    <text evidence="9">The sequence shown here is derived from an EMBL/GenBank/DDBJ whole genome shotgun (WGS) entry which is preliminary data.</text>
</comment>
<evidence type="ECO:0000259" key="8">
    <source>
        <dbReference type="PROSITE" id="PS50110"/>
    </source>
</evidence>
<dbReference type="PROSITE" id="PS00622">
    <property type="entry name" value="HTH_LUXR_1"/>
    <property type="match status" value="1"/>
</dbReference>
<keyword evidence="5" id="KW-0804">Transcription</keyword>
<dbReference type="InterPro" id="IPR016032">
    <property type="entry name" value="Sig_transdc_resp-reg_C-effctor"/>
</dbReference>
<dbReference type="EMBL" id="JABXYM010000001">
    <property type="protein sequence ID" value="MCR6095773.1"/>
    <property type="molecule type" value="Genomic_DNA"/>
</dbReference>
<dbReference type="Gene3D" id="3.40.50.2300">
    <property type="match status" value="1"/>
</dbReference>
<dbReference type="SUPFAM" id="SSF52172">
    <property type="entry name" value="CheY-like"/>
    <property type="match status" value="1"/>
</dbReference>